<accession>A0A0A1T4V5</accession>
<keyword evidence="2" id="KW-0539">Nucleus</keyword>
<evidence type="ECO:0000256" key="1">
    <source>
        <dbReference type="ARBA" id="ARBA00004123"/>
    </source>
</evidence>
<dbReference type="EMBL" id="CDHN01000001">
    <property type="protein sequence ID" value="CEJ80379.1"/>
    <property type="molecule type" value="Genomic_DNA"/>
</dbReference>
<dbReference type="PANTHER" id="PTHR10252">
    <property type="entry name" value="HISTONE-LIKE TRANSCRIPTION FACTOR CCAAT-RELATED"/>
    <property type="match status" value="1"/>
</dbReference>
<dbReference type="Proteomes" id="UP000039046">
    <property type="component" value="Unassembled WGS sequence"/>
</dbReference>
<dbReference type="Pfam" id="PF00808">
    <property type="entry name" value="CBFD_NFYB_HMF"/>
    <property type="match status" value="1"/>
</dbReference>
<feature type="domain" description="Transcription factor CBF/NF-Y/archaeal histone" evidence="4">
    <location>
        <begin position="19"/>
        <end position="84"/>
    </location>
</feature>
<protein>
    <submittedName>
        <fullName evidence="5">Putative Histone-like transcription factor and archaeal histone</fullName>
    </submittedName>
</protein>
<dbReference type="InterPro" id="IPR009072">
    <property type="entry name" value="Histone-fold"/>
</dbReference>
<dbReference type="AlphaFoldDB" id="A0A0A1T4V5"/>
<dbReference type="GO" id="GO:0046982">
    <property type="term" value="F:protein heterodimerization activity"/>
    <property type="evidence" value="ECO:0007669"/>
    <property type="project" value="InterPro"/>
</dbReference>
<name>A0A0A1T4V5_9HYPO</name>
<evidence type="ECO:0000256" key="2">
    <source>
        <dbReference type="ARBA" id="ARBA00023242"/>
    </source>
</evidence>
<dbReference type="Gene3D" id="1.10.20.10">
    <property type="entry name" value="Histone, subunit A"/>
    <property type="match status" value="1"/>
</dbReference>
<dbReference type="GO" id="GO:0008623">
    <property type="term" value="C:CHRAC"/>
    <property type="evidence" value="ECO:0007669"/>
    <property type="project" value="TreeGrafter"/>
</dbReference>
<keyword evidence="6" id="KW-1185">Reference proteome</keyword>
<dbReference type="PANTHER" id="PTHR10252:SF54">
    <property type="entry name" value="CHROMATIN ACCESSIBILITY COMPLEX PROTEIN 1"/>
    <property type="match status" value="1"/>
</dbReference>
<dbReference type="GO" id="GO:0006261">
    <property type="term" value="P:DNA-templated DNA replication"/>
    <property type="evidence" value="ECO:0007669"/>
    <property type="project" value="TreeGrafter"/>
</dbReference>
<evidence type="ECO:0000259" key="4">
    <source>
        <dbReference type="Pfam" id="PF00808"/>
    </source>
</evidence>
<dbReference type="OrthoDB" id="433501at2759"/>
<dbReference type="InterPro" id="IPR050568">
    <property type="entry name" value="Transcr_DNA_Rep_Reg"/>
</dbReference>
<dbReference type="InterPro" id="IPR003958">
    <property type="entry name" value="CBFA_NFYB_domain"/>
</dbReference>
<feature type="region of interest" description="Disordered" evidence="3">
    <location>
        <begin position="137"/>
        <end position="189"/>
    </location>
</feature>
<comment type="subcellular location">
    <subcellularLocation>
        <location evidence="1">Nucleus</location>
    </subcellularLocation>
</comment>
<organism evidence="5 6">
    <name type="scientific">[Torrubiella] hemipterigena</name>
    <dbReference type="NCBI Taxonomy" id="1531966"/>
    <lineage>
        <taxon>Eukaryota</taxon>
        <taxon>Fungi</taxon>
        <taxon>Dikarya</taxon>
        <taxon>Ascomycota</taxon>
        <taxon>Pezizomycotina</taxon>
        <taxon>Sordariomycetes</taxon>
        <taxon>Hypocreomycetidae</taxon>
        <taxon>Hypocreales</taxon>
        <taxon>Clavicipitaceae</taxon>
        <taxon>Clavicipitaceae incertae sedis</taxon>
        <taxon>'Torrubiella' clade</taxon>
    </lineage>
</organism>
<dbReference type="SUPFAM" id="SSF47113">
    <property type="entry name" value="Histone-fold"/>
    <property type="match status" value="1"/>
</dbReference>
<evidence type="ECO:0000313" key="5">
    <source>
        <dbReference type="EMBL" id="CEJ80379.1"/>
    </source>
</evidence>
<dbReference type="CDD" id="cd23645">
    <property type="entry name" value="HFD_Dpb3-like"/>
    <property type="match status" value="1"/>
</dbReference>
<dbReference type="HOGENOM" id="CLU_045277_7_3_1"/>
<gene>
    <name evidence="5" type="ORF">VHEMI00564</name>
</gene>
<feature type="compositionally biased region" description="Low complexity" evidence="3">
    <location>
        <begin position="137"/>
        <end position="148"/>
    </location>
</feature>
<reference evidence="5 6" key="1">
    <citation type="journal article" date="2015" name="Genome Announc.">
        <title>Draft Genome Sequence and Gene Annotation of the Entomopathogenic Fungus Verticillium hemipterigenum.</title>
        <authorList>
            <person name="Horn F."/>
            <person name="Habel A."/>
            <person name="Scharf D.H."/>
            <person name="Dworschak J."/>
            <person name="Brakhage A.A."/>
            <person name="Guthke R."/>
            <person name="Hertweck C."/>
            <person name="Linde J."/>
        </authorList>
    </citation>
    <scope>NUCLEOTIDE SEQUENCE [LARGE SCALE GENOMIC DNA]</scope>
</reference>
<sequence>MPYNTAAIPPRREPTGQTQLPLSRVKKIISHDQDINMCSNNAAFVITLAAEMFIQHLATEAHTQAKLDKKPRRNVQYKDVASAVSHQDNLEFLEDIVPKTVPFKKIKASAFATQAKLRGDKMTSEDGLQATLDASTTNGTAAPAATNGEGSTFSVPLRNDDRPDDPNEQLELEMRQAAHTQDDDVEMRG</sequence>
<proteinExistence type="predicted"/>
<evidence type="ECO:0000313" key="6">
    <source>
        <dbReference type="Proteomes" id="UP000039046"/>
    </source>
</evidence>
<feature type="compositionally biased region" description="Basic and acidic residues" evidence="3">
    <location>
        <begin position="172"/>
        <end position="189"/>
    </location>
</feature>
<dbReference type="STRING" id="1531966.A0A0A1T4V5"/>
<evidence type="ECO:0000256" key="3">
    <source>
        <dbReference type="SAM" id="MobiDB-lite"/>
    </source>
</evidence>